<comment type="caution">
    <text evidence="5">The sequence shown here is derived from an EMBL/GenBank/DDBJ whole genome shotgun (WGS) entry which is preliminary data.</text>
</comment>
<keyword evidence="6" id="KW-1185">Reference proteome</keyword>
<dbReference type="EMBL" id="FXUG01000015">
    <property type="protein sequence ID" value="SMP72562.1"/>
    <property type="molecule type" value="Genomic_DNA"/>
</dbReference>
<protein>
    <submittedName>
        <fullName evidence="5">RNA polymerase sigma factor, sigma-70 family</fullName>
    </submittedName>
</protein>
<name>A0ABY1QJN7_9BACT</name>
<dbReference type="InterPro" id="IPR039425">
    <property type="entry name" value="RNA_pol_sigma-70-like"/>
</dbReference>
<evidence type="ECO:0000313" key="5">
    <source>
        <dbReference type="EMBL" id="SMP72562.1"/>
    </source>
</evidence>
<proteinExistence type="predicted"/>
<gene>
    <name evidence="5" type="ORF">SAMN06265222_115103</name>
</gene>
<dbReference type="InterPro" id="IPR014284">
    <property type="entry name" value="RNA_pol_sigma-70_dom"/>
</dbReference>
<organism evidence="5 6">
    <name type="scientific">Neorhodopirellula lusitana</name>
    <dbReference type="NCBI Taxonomy" id="445327"/>
    <lineage>
        <taxon>Bacteria</taxon>
        <taxon>Pseudomonadati</taxon>
        <taxon>Planctomycetota</taxon>
        <taxon>Planctomycetia</taxon>
        <taxon>Pirellulales</taxon>
        <taxon>Pirellulaceae</taxon>
        <taxon>Neorhodopirellula</taxon>
    </lineage>
</organism>
<evidence type="ECO:0000256" key="2">
    <source>
        <dbReference type="ARBA" id="ARBA00023082"/>
    </source>
</evidence>
<sequence length="344" mass="38678">MESDVLGEADRHLLQLVRAGDGDGWSQLVSRYQRRLLAFANRRVDQSATGQDLVQETFIHFLKSLNSFRGECDLESFLFRILRRRIIDHYRTTGQKRRLASCEISDGASGPSVDQHAMDLRAEKFGAVDDGALGHWSIEDLASADLTASHHARRREQHEIDQHRLSQAIAMITEDLRRSEKFRDLKIAEGLFYAGVSNKQLATLLSVSANEVAVVKHRLVKKLGELVGEGQPSLDFKEPGLYEAGLYEPGLCESSCGEASLSDADLQAVWEWHRPSCPKRSTLGKYTLGILPERWSDFVNFHVETLGCTFCNANLEEFQRDQSNDSKPGVTDQLFQSTIGFLPR</sequence>
<accession>A0ABY1QJN7</accession>
<evidence type="ECO:0000256" key="1">
    <source>
        <dbReference type="ARBA" id="ARBA00023015"/>
    </source>
</evidence>
<dbReference type="InterPro" id="IPR013325">
    <property type="entry name" value="RNA_pol_sigma_r2"/>
</dbReference>
<evidence type="ECO:0000259" key="4">
    <source>
        <dbReference type="Pfam" id="PF04542"/>
    </source>
</evidence>
<evidence type="ECO:0000313" key="6">
    <source>
        <dbReference type="Proteomes" id="UP001158067"/>
    </source>
</evidence>
<dbReference type="Proteomes" id="UP001158067">
    <property type="component" value="Unassembled WGS sequence"/>
</dbReference>
<keyword evidence="1" id="KW-0805">Transcription regulation</keyword>
<dbReference type="PANTHER" id="PTHR43133:SF62">
    <property type="entry name" value="RNA POLYMERASE SIGMA FACTOR SIGZ"/>
    <property type="match status" value="1"/>
</dbReference>
<dbReference type="Pfam" id="PF04542">
    <property type="entry name" value="Sigma70_r2"/>
    <property type="match status" value="1"/>
</dbReference>
<evidence type="ECO:0000256" key="3">
    <source>
        <dbReference type="ARBA" id="ARBA00023163"/>
    </source>
</evidence>
<dbReference type="InterPro" id="IPR007627">
    <property type="entry name" value="RNA_pol_sigma70_r2"/>
</dbReference>
<dbReference type="PANTHER" id="PTHR43133">
    <property type="entry name" value="RNA POLYMERASE ECF-TYPE SIGMA FACTO"/>
    <property type="match status" value="1"/>
</dbReference>
<dbReference type="SUPFAM" id="SSF88946">
    <property type="entry name" value="Sigma2 domain of RNA polymerase sigma factors"/>
    <property type="match status" value="1"/>
</dbReference>
<keyword evidence="3" id="KW-0804">Transcription</keyword>
<keyword evidence="2" id="KW-0731">Sigma factor</keyword>
<dbReference type="RefSeq" id="WP_283434629.1">
    <property type="nucleotide sequence ID" value="NZ_FXUG01000015.1"/>
</dbReference>
<dbReference type="Gene3D" id="1.10.1740.10">
    <property type="match status" value="1"/>
</dbReference>
<dbReference type="NCBIfam" id="TIGR02937">
    <property type="entry name" value="sigma70-ECF"/>
    <property type="match status" value="1"/>
</dbReference>
<feature type="domain" description="RNA polymerase sigma-70 region 2" evidence="4">
    <location>
        <begin position="28"/>
        <end position="93"/>
    </location>
</feature>
<reference evidence="5 6" key="1">
    <citation type="submission" date="2017-05" db="EMBL/GenBank/DDBJ databases">
        <authorList>
            <person name="Varghese N."/>
            <person name="Submissions S."/>
        </authorList>
    </citation>
    <scope>NUCLEOTIDE SEQUENCE [LARGE SCALE GENOMIC DNA]</scope>
    <source>
        <strain evidence="5 6">DSM 25457</strain>
    </source>
</reference>